<keyword evidence="2 7" id="KW-0808">Transferase</keyword>
<dbReference type="Gene3D" id="3.30.460.10">
    <property type="entry name" value="Beta Polymerase, domain 2"/>
    <property type="match status" value="1"/>
</dbReference>
<dbReference type="KEGG" id="nei:BG910_11150"/>
<evidence type="ECO:0000256" key="8">
    <source>
        <dbReference type="RuleBase" id="RU003953"/>
    </source>
</evidence>
<protein>
    <recommendedName>
        <fullName evidence="7">Poly(A) polymerase I</fullName>
        <shortName evidence="7">PAP I</shortName>
        <ecNumber evidence="7">2.7.7.19</ecNumber>
    </recommendedName>
</protein>
<dbReference type="RefSeq" id="WP_089036904.1">
    <property type="nucleotide sequence ID" value="NZ_CP022278.1"/>
</dbReference>
<evidence type="ECO:0000313" key="13">
    <source>
        <dbReference type="EMBL" id="ASK28214.1"/>
    </source>
</evidence>
<organism evidence="13 14">
    <name type="scientific">Neisseria chenwenguii</name>
    <dbReference type="NCBI Taxonomy" id="1853278"/>
    <lineage>
        <taxon>Bacteria</taxon>
        <taxon>Pseudomonadati</taxon>
        <taxon>Pseudomonadota</taxon>
        <taxon>Betaproteobacteria</taxon>
        <taxon>Neisseriales</taxon>
        <taxon>Neisseriaceae</taxon>
        <taxon>Neisseria</taxon>
    </lineage>
</organism>
<keyword evidence="5 7" id="KW-0694">RNA-binding</keyword>
<dbReference type="Pfam" id="PF01743">
    <property type="entry name" value="PolyA_pol"/>
    <property type="match status" value="1"/>
</dbReference>
<keyword evidence="14" id="KW-1185">Reference proteome</keyword>
<dbReference type="InterPro" id="IPR043519">
    <property type="entry name" value="NT_sf"/>
</dbReference>
<dbReference type="HAMAP" id="MF_00957">
    <property type="entry name" value="PolyA_pol"/>
    <property type="match status" value="1"/>
</dbReference>
<keyword evidence="4 7" id="KW-0067">ATP-binding</keyword>
<evidence type="ECO:0000256" key="6">
    <source>
        <dbReference type="ARBA" id="ARBA00023163"/>
    </source>
</evidence>
<dbReference type="InterPro" id="IPR002646">
    <property type="entry name" value="PolA_pol_head_dom"/>
</dbReference>
<dbReference type="PANTHER" id="PTHR43051">
    <property type="entry name" value="POLYNUCLEOTIDE ADENYLYLTRANSFERASE FAMILY PROTEIN"/>
    <property type="match status" value="1"/>
</dbReference>
<keyword evidence="6 7" id="KW-0804">Transcription</keyword>
<evidence type="ECO:0000256" key="1">
    <source>
        <dbReference type="ARBA" id="ARBA00022664"/>
    </source>
</evidence>
<dbReference type="PANTHER" id="PTHR43051:SF1">
    <property type="entry name" value="POLYNUCLEOTIDE ADENYLYLTRANSFERASE FAMILY PROTEIN"/>
    <property type="match status" value="1"/>
</dbReference>
<reference evidence="13 14" key="1">
    <citation type="submission" date="2017-06" db="EMBL/GenBank/DDBJ databases">
        <title>Neisseria chenwenguii sp. nov., isolated from the intestinal contents of Tibetan Plateau Pika in Yushu, Qinghai Province, China.</title>
        <authorList>
            <person name="Zhang G."/>
        </authorList>
    </citation>
    <scope>NUCLEOTIDE SEQUENCE [LARGE SCALE GENOMIC DNA]</scope>
    <source>
        <strain evidence="13 14">10023</strain>
    </source>
</reference>
<evidence type="ECO:0000259" key="10">
    <source>
        <dbReference type="Pfam" id="PF01743"/>
    </source>
</evidence>
<dbReference type="InterPro" id="IPR025866">
    <property type="entry name" value="PolyA_pol_arg_C_dom"/>
</dbReference>
<evidence type="ECO:0000256" key="2">
    <source>
        <dbReference type="ARBA" id="ARBA00022679"/>
    </source>
</evidence>
<dbReference type="Pfam" id="PF12626">
    <property type="entry name" value="PolyA_pol_arg_C"/>
    <property type="match status" value="1"/>
</dbReference>
<dbReference type="Gene3D" id="1.10.3090.10">
    <property type="entry name" value="cca-adding enzyme, domain 2"/>
    <property type="match status" value="1"/>
</dbReference>
<dbReference type="Pfam" id="PF12627">
    <property type="entry name" value="PolyA_pol_RNAbd"/>
    <property type="match status" value="1"/>
</dbReference>
<comment type="similarity">
    <text evidence="7 8">Belongs to the tRNA nucleotidyltransferase/poly(A) polymerase family.</text>
</comment>
<feature type="active site" evidence="7">
    <location>
        <position position="146"/>
    </location>
</feature>
<evidence type="ECO:0000313" key="14">
    <source>
        <dbReference type="Proteomes" id="UP000198238"/>
    </source>
</evidence>
<evidence type="ECO:0000256" key="4">
    <source>
        <dbReference type="ARBA" id="ARBA00022840"/>
    </source>
</evidence>
<sequence length="445" mass="50716">MLKKLLRKVMPAKAGKSKLHKTVIPFSQHGIREDMLSFAAEKVVRRLHEQGYEAYVVGGAVRDLLLGVEPKDFDVATNATPEEVHKIFRRSRIIGRRFQIVHVMVGPETIEVTTFRGGSNALQNAHGRIMKDNTYGSMEEDAQRRDFTCNALYYDPIRQEITDFHNGAADIAARRLVIIGAAAARYQEDPVRILRAVRLSGKLGFDVEAQTAAPIPECAGRLKHEPVARLFDEIMKILFSGHARDCLRRLNTLGVSDDIHPLLTALKTAEQPENRIITLALKNTDERLRQDKPVSVGFVLAAVLWPRLEQHWQHYRKHGMKPVPALTEAVNTMRDTVEKGWGVPQRFSATMREIWQLQPQFDNRLGARPHRLVAQARFRAAYDFLVLRTQTGEVPQELADWWTRFQHADDETRNQMSNTAPQNGDSADKPKRRRRKPRRKKAAAD</sequence>
<evidence type="ECO:0000256" key="9">
    <source>
        <dbReference type="SAM" id="MobiDB-lite"/>
    </source>
</evidence>
<feature type="active site" evidence="7">
    <location>
        <position position="72"/>
    </location>
</feature>
<dbReference type="GO" id="GO:1990817">
    <property type="term" value="F:poly(A) RNA polymerase activity"/>
    <property type="evidence" value="ECO:0007669"/>
    <property type="project" value="UniProtKB-UniRule"/>
</dbReference>
<feature type="compositionally biased region" description="Polar residues" evidence="9">
    <location>
        <begin position="414"/>
        <end position="425"/>
    </location>
</feature>
<feature type="domain" description="Poly A polymerase head" evidence="10">
    <location>
        <begin position="54"/>
        <end position="176"/>
    </location>
</feature>
<dbReference type="InterPro" id="IPR010206">
    <property type="entry name" value="PolA_pol_I"/>
</dbReference>
<dbReference type="Proteomes" id="UP000198238">
    <property type="component" value="Chromosome"/>
</dbReference>
<dbReference type="InterPro" id="IPR032828">
    <property type="entry name" value="PolyA_RNA-bd"/>
</dbReference>
<proteinExistence type="inferred from homology"/>
<dbReference type="GO" id="GO:0006397">
    <property type="term" value="P:mRNA processing"/>
    <property type="evidence" value="ECO:0007669"/>
    <property type="project" value="UniProtKB-KW"/>
</dbReference>
<feature type="region of interest" description="Disordered" evidence="9">
    <location>
        <begin position="410"/>
        <end position="445"/>
    </location>
</feature>
<feature type="compositionally biased region" description="Basic residues" evidence="9">
    <location>
        <begin position="430"/>
        <end position="445"/>
    </location>
</feature>
<name>A0A220S3Z9_9NEIS</name>
<evidence type="ECO:0000256" key="7">
    <source>
        <dbReference type="HAMAP-Rule" id="MF_00957"/>
    </source>
</evidence>
<evidence type="ECO:0000256" key="5">
    <source>
        <dbReference type="ARBA" id="ARBA00022884"/>
    </source>
</evidence>
<comment type="function">
    <text evidence="7">Adds poly(A) tail to the 3' end of many RNAs, which usually targets these RNAs for decay. Plays a significant role in the global control of gene expression, through influencing the rate of transcript degradation, and in the general RNA quality control.</text>
</comment>
<dbReference type="EC" id="2.7.7.19" evidence="7"/>
<dbReference type="InterPro" id="IPR052191">
    <property type="entry name" value="tRNA_ntf/polyA_polymerase_I"/>
</dbReference>
<evidence type="ECO:0000259" key="11">
    <source>
        <dbReference type="Pfam" id="PF12626"/>
    </source>
</evidence>
<dbReference type="AlphaFoldDB" id="A0A220S3Z9"/>
<keyword evidence="3 7" id="KW-0547">Nucleotide-binding</keyword>
<evidence type="ECO:0000259" key="12">
    <source>
        <dbReference type="Pfam" id="PF12627"/>
    </source>
</evidence>
<dbReference type="OrthoDB" id="9805698at2"/>
<feature type="domain" description="tRNA nucleotidyltransferase/poly(A) polymerase RNA and SrmB- binding" evidence="12">
    <location>
        <begin position="204"/>
        <end position="265"/>
    </location>
</feature>
<accession>A0A220S3Z9</accession>
<feature type="domain" description="Polymerase A arginine-rich C-terminal" evidence="11">
    <location>
        <begin position="319"/>
        <end position="439"/>
    </location>
</feature>
<dbReference type="GO" id="GO:0043633">
    <property type="term" value="P:polyadenylation-dependent RNA catabolic process"/>
    <property type="evidence" value="ECO:0007669"/>
    <property type="project" value="InterPro"/>
</dbReference>
<dbReference type="GO" id="GO:0005524">
    <property type="term" value="F:ATP binding"/>
    <property type="evidence" value="ECO:0007669"/>
    <property type="project" value="UniProtKB-UniRule"/>
</dbReference>
<dbReference type="SUPFAM" id="SSF81891">
    <property type="entry name" value="Poly A polymerase C-terminal region-like"/>
    <property type="match status" value="1"/>
</dbReference>
<dbReference type="CDD" id="cd05398">
    <property type="entry name" value="NT_ClassII-CCAase"/>
    <property type="match status" value="1"/>
</dbReference>
<comment type="catalytic activity">
    <reaction evidence="7">
        <text>RNA(n) + ATP = RNA(n)-3'-adenine ribonucleotide + diphosphate</text>
        <dbReference type="Rhea" id="RHEA:11332"/>
        <dbReference type="Rhea" id="RHEA-COMP:14527"/>
        <dbReference type="Rhea" id="RHEA-COMP:17347"/>
        <dbReference type="ChEBI" id="CHEBI:30616"/>
        <dbReference type="ChEBI" id="CHEBI:33019"/>
        <dbReference type="ChEBI" id="CHEBI:140395"/>
        <dbReference type="ChEBI" id="CHEBI:173115"/>
        <dbReference type="EC" id="2.7.7.19"/>
    </reaction>
</comment>
<dbReference type="GO" id="GO:0003723">
    <property type="term" value="F:RNA binding"/>
    <property type="evidence" value="ECO:0007669"/>
    <property type="project" value="UniProtKB-UniRule"/>
</dbReference>
<feature type="active site" evidence="7">
    <location>
        <position position="74"/>
    </location>
</feature>
<dbReference type="NCBIfam" id="TIGR01942">
    <property type="entry name" value="pcnB"/>
    <property type="match status" value="1"/>
</dbReference>
<evidence type="ECO:0000256" key="3">
    <source>
        <dbReference type="ARBA" id="ARBA00022741"/>
    </source>
</evidence>
<keyword evidence="1 7" id="KW-0507">mRNA processing</keyword>
<gene>
    <name evidence="7" type="primary">pcnB</name>
    <name evidence="13" type="ORF">BG910_11150</name>
</gene>
<dbReference type="SUPFAM" id="SSF81301">
    <property type="entry name" value="Nucleotidyltransferase"/>
    <property type="match status" value="1"/>
</dbReference>
<dbReference type="EMBL" id="CP022278">
    <property type="protein sequence ID" value="ASK28214.1"/>
    <property type="molecule type" value="Genomic_DNA"/>
</dbReference>